<protein>
    <recommendedName>
        <fullName evidence="3">DUF2690 domain-containing protein</fullName>
    </recommendedName>
</protein>
<dbReference type="Pfam" id="PF10901">
    <property type="entry name" value="DUF2690"/>
    <property type="match status" value="1"/>
</dbReference>
<reference evidence="1 2" key="1">
    <citation type="journal article" date="2021" name="Int. J. Syst. Evol. Microbiol.">
        <title>Reticulibacter mediterranei gen. nov., sp. nov., within the new family Reticulibacteraceae fam. nov., and Ktedonospora formicarum gen. nov., sp. nov., Ktedonobacter robiniae sp. nov., Dictyobacter formicarum sp. nov. and Dictyobacter arantiisoli sp. nov., belonging to the class Ktedonobacteria.</title>
        <authorList>
            <person name="Yabe S."/>
            <person name="Zheng Y."/>
            <person name="Wang C.M."/>
            <person name="Sakai Y."/>
            <person name="Abe K."/>
            <person name="Yokota A."/>
            <person name="Donadio S."/>
            <person name="Cavaletti L."/>
            <person name="Monciardini P."/>
        </authorList>
    </citation>
    <scope>NUCLEOTIDE SEQUENCE [LARGE SCALE GENOMIC DNA]</scope>
    <source>
        <strain evidence="1 2">SOSP1-9</strain>
    </source>
</reference>
<name>A0ABQ3V8X3_9CHLR</name>
<evidence type="ECO:0000313" key="1">
    <source>
        <dbReference type="EMBL" id="GHO82345.1"/>
    </source>
</evidence>
<keyword evidence="2" id="KW-1185">Reference proteome</keyword>
<accession>A0ABQ3V8X3</accession>
<dbReference type="Proteomes" id="UP000635565">
    <property type="component" value="Unassembled WGS sequence"/>
</dbReference>
<evidence type="ECO:0008006" key="3">
    <source>
        <dbReference type="Google" id="ProtNLM"/>
    </source>
</evidence>
<sequence length="192" mass="20631">MVTLVKKHLQVLPIRMLIRLLPIMAVLILIGSIFGTQFVPSAYAAGAAEKINTHSQFQGLCAPEPTEPHCTNQDPMLQGCYKDAQTLSFHEVPSDQSQILATVQRRYSPTCHSEWGRIITSPDIHQPVSITIGTHASQVSPGPIAFTAMVFVSNLSHVSEIQGTVSLNGITPGRADGAGLTVTLPALPSQQK</sequence>
<organism evidence="1 2">
    <name type="scientific">Dictyobacter formicarum</name>
    <dbReference type="NCBI Taxonomy" id="2778368"/>
    <lineage>
        <taxon>Bacteria</taxon>
        <taxon>Bacillati</taxon>
        <taxon>Chloroflexota</taxon>
        <taxon>Ktedonobacteria</taxon>
        <taxon>Ktedonobacterales</taxon>
        <taxon>Dictyobacteraceae</taxon>
        <taxon>Dictyobacter</taxon>
    </lineage>
</organism>
<dbReference type="EMBL" id="BNJJ01000001">
    <property type="protein sequence ID" value="GHO82345.1"/>
    <property type="molecule type" value="Genomic_DNA"/>
</dbReference>
<dbReference type="InterPro" id="IPR021224">
    <property type="entry name" value="DUF2690"/>
</dbReference>
<evidence type="ECO:0000313" key="2">
    <source>
        <dbReference type="Proteomes" id="UP000635565"/>
    </source>
</evidence>
<gene>
    <name evidence="1" type="ORF">KSZ_03510</name>
</gene>
<proteinExistence type="predicted"/>
<comment type="caution">
    <text evidence="1">The sequence shown here is derived from an EMBL/GenBank/DDBJ whole genome shotgun (WGS) entry which is preliminary data.</text>
</comment>
<dbReference type="RefSeq" id="WP_201360035.1">
    <property type="nucleotide sequence ID" value="NZ_BNJJ01000001.1"/>
</dbReference>